<evidence type="ECO:0000256" key="1">
    <source>
        <dbReference type="SAM" id="MobiDB-lite"/>
    </source>
</evidence>
<dbReference type="Proteomes" id="UP000308768">
    <property type="component" value="Unassembled WGS sequence"/>
</dbReference>
<dbReference type="PANTHER" id="PTHR36205">
    <property type="entry name" value="CHROMOSOME 19, WHOLE GENOME SHOTGUN SEQUENCE"/>
    <property type="match status" value="1"/>
</dbReference>
<comment type="caution">
    <text evidence="3">The sequence shown here is derived from an EMBL/GenBank/DDBJ whole genome shotgun (WGS) entry which is preliminary data.</text>
</comment>
<feature type="chain" id="PRO_5020929584" evidence="2">
    <location>
        <begin position="27"/>
        <end position="829"/>
    </location>
</feature>
<dbReference type="AlphaFoldDB" id="A0A4U0XRD9"/>
<evidence type="ECO:0000313" key="3">
    <source>
        <dbReference type="EMBL" id="TKA80114.1"/>
    </source>
</evidence>
<gene>
    <name evidence="3" type="ORF">B0A49_01359</name>
</gene>
<sequence length="829" mass="95775">MLGRFASARRLSLLALFLFLTSIVSIRNSRHSRHVPQYDSPTSDRPSDEQKLANEASVERPSPLDVAVPSAETPWFHPFETLQEKTSATNVQSAQSGARSSPTATSPLLLVTHNKTTNPQLTALPRKTKAELQALIKGLIQWDRPTDQPYHYPPYADYTNTDYDPNRWEAFEQENGYYWSDRTKQLKDQPVTSPLSYLPYPEYNKETRRKQWKGEHVTCKGARGKFLNESRDDIIQTYQGLPTGFPSPSVGSAEAIGLDEGICFDRYSRYGPYGLGDDREEIPGWTNPRAKIDWSNVRWGELQNECLLSNKDRYEPDARFKIVLAPRRGLTKEDVQSTISKGESSGPAYKVSKPSRLAYQEYSSFLTSCTCSALSDGFVLNSVLRIIYEIVEMLFTDSLKSRTAVLIRTWEGYSYTQNDFQAIRALITELSLLSGGEYQVFLFVNVKDYNAPIFENDQVYRDVLKSAVPQEFRDISILWNEKLCTEWYPGIGDWQVYWHQFMPLQWFSKIHPEFDYVWNWETDARYVGNHYHFLEQIAAFSRNVPRKHLWERNQRFYFPEVHGTYQDYIGDTDSIIANATSRGLITPVWGPQSYSPKQEPLGPNSPRTSDQDNYTWGVNEEADLITLQPIWDPMKTGWDFKHKIWNFAEGKSPHFSPDNPLDPSFYDPSFETLPRRVSINTQVRLSKTILHAMHVENEAGRTMQAEMWPATVALQHGLKAVYAPHPIWLDRKWPAWYLDAVFNADGGKAARWGAEVDSVYNRDREVNFKGWSWYYMSYFPKVLYRRWLGWKAEDGLGNVGGEEWEREHGRMCLPGMLLHPVKDVKEEQT</sequence>
<dbReference type="EMBL" id="NAJN01000069">
    <property type="protein sequence ID" value="TKA80114.1"/>
    <property type="molecule type" value="Genomic_DNA"/>
</dbReference>
<dbReference type="InterPro" id="IPR021822">
    <property type="entry name" value="DUF3405"/>
</dbReference>
<feature type="region of interest" description="Disordered" evidence="1">
    <location>
        <begin position="30"/>
        <end position="64"/>
    </location>
</feature>
<dbReference type="Pfam" id="PF11885">
    <property type="entry name" value="DUF3405"/>
    <property type="match status" value="1"/>
</dbReference>
<keyword evidence="4" id="KW-1185">Reference proteome</keyword>
<name>A0A4U0XRD9_9PEZI</name>
<evidence type="ECO:0000313" key="4">
    <source>
        <dbReference type="Proteomes" id="UP000308768"/>
    </source>
</evidence>
<keyword evidence="2" id="KW-0732">Signal</keyword>
<organism evidence="3 4">
    <name type="scientific">Cryomyces minteri</name>
    <dbReference type="NCBI Taxonomy" id="331657"/>
    <lineage>
        <taxon>Eukaryota</taxon>
        <taxon>Fungi</taxon>
        <taxon>Dikarya</taxon>
        <taxon>Ascomycota</taxon>
        <taxon>Pezizomycotina</taxon>
        <taxon>Dothideomycetes</taxon>
        <taxon>Dothideomycetes incertae sedis</taxon>
        <taxon>Cryomyces</taxon>
    </lineage>
</organism>
<dbReference type="OrthoDB" id="3353407at2759"/>
<protein>
    <submittedName>
        <fullName evidence="3">Uncharacterized protein</fullName>
    </submittedName>
</protein>
<reference evidence="3 4" key="1">
    <citation type="submission" date="2017-03" db="EMBL/GenBank/DDBJ databases">
        <title>Genomes of endolithic fungi from Antarctica.</title>
        <authorList>
            <person name="Coleine C."/>
            <person name="Masonjones S."/>
            <person name="Stajich J.E."/>
        </authorList>
    </citation>
    <scope>NUCLEOTIDE SEQUENCE [LARGE SCALE GENOMIC DNA]</scope>
    <source>
        <strain evidence="3 4">CCFEE 5187</strain>
    </source>
</reference>
<dbReference type="STRING" id="331657.A0A4U0XRD9"/>
<feature type="signal peptide" evidence="2">
    <location>
        <begin position="1"/>
        <end position="26"/>
    </location>
</feature>
<evidence type="ECO:0000256" key="2">
    <source>
        <dbReference type="SAM" id="SignalP"/>
    </source>
</evidence>
<proteinExistence type="predicted"/>
<dbReference type="PANTHER" id="PTHR36205:SF2">
    <property type="entry name" value="MAJOR FACILITATOR SUPERFAMILY TRANSPORTER"/>
    <property type="match status" value="1"/>
</dbReference>
<accession>A0A4U0XRD9</accession>